<evidence type="ECO:0000256" key="3">
    <source>
        <dbReference type="ARBA" id="ARBA00022827"/>
    </source>
</evidence>
<comment type="caution">
    <text evidence="6">The sequence shown here is derived from an EMBL/GenBank/DDBJ whole genome shotgun (WGS) entry which is preliminary data.</text>
</comment>
<dbReference type="OrthoDB" id="66881at2759"/>
<dbReference type="EMBL" id="VXIS01000207">
    <property type="protein sequence ID" value="KAA8896770.1"/>
    <property type="molecule type" value="Genomic_DNA"/>
</dbReference>
<comment type="similarity">
    <text evidence="1">Belongs to the FMO family.</text>
</comment>
<organism evidence="6 7">
    <name type="scientific">Sphaerosporella brunnea</name>
    <dbReference type="NCBI Taxonomy" id="1250544"/>
    <lineage>
        <taxon>Eukaryota</taxon>
        <taxon>Fungi</taxon>
        <taxon>Dikarya</taxon>
        <taxon>Ascomycota</taxon>
        <taxon>Pezizomycotina</taxon>
        <taxon>Pezizomycetes</taxon>
        <taxon>Pezizales</taxon>
        <taxon>Pyronemataceae</taxon>
        <taxon>Sphaerosporella</taxon>
    </lineage>
</organism>
<reference evidence="6 7" key="1">
    <citation type="submission" date="2019-09" db="EMBL/GenBank/DDBJ databases">
        <title>Draft genome of the ectomycorrhizal ascomycete Sphaerosporella brunnea.</title>
        <authorList>
            <consortium name="DOE Joint Genome Institute"/>
            <person name="Benucci G.M."/>
            <person name="Marozzi G."/>
            <person name="Antonielli L."/>
            <person name="Sanchez S."/>
            <person name="Marco P."/>
            <person name="Wang X."/>
            <person name="Falini L.B."/>
            <person name="Barry K."/>
            <person name="Haridas S."/>
            <person name="Lipzen A."/>
            <person name="Labutti K."/>
            <person name="Grigoriev I.V."/>
            <person name="Murat C."/>
            <person name="Martin F."/>
            <person name="Albertini E."/>
            <person name="Donnini D."/>
            <person name="Bonito G."/>
        </authorList>
    </citation>
    <scope>NUCLEOTIDE SEQUENCE [LARGE SCALE GENOMIC DNA]</scope>
    <source>
        <strain evidence="6 7">Sb_GMNB300</strain>
    </source>
</reference>
<dbReference type="InterPro" id="IPR050346">
    <property type="entry name" value="FMO-like"/>
</dbReference>
<evidence type="ECO:0008006" key="8">
    <source>
        <dbReference type="Google" id="ProtNLM"/>
    </source>
</evidence>
<dbReference type="Gene3D" id="3.50.50.60">
    <property type="entry name" value="FAD/NAD(P)-binding domain"/>
    <property type="match status" value="2"/>
</dbReference>
<dbReference type="GO" id="GO:0050660">
    <property type="term" value="F:flavin adenine dinucleotide binding"/>
    <property type="evidence" value="ECO:0007669"/>
    <property type="project" value="InterPro"/>
</dbReference>
<sequence length="456" mass="50624">MPTATLSNIRRVAVIGAGAGGLVAARALQATGSFDTIDVLEQRGNVGGVWNYTARTAVTPVPSTDPNVVEQPVDGEYISAMYDNLETNIPKQLMCFPFHPFPEDSPLFPPHVQVLEYLRRYAEDLRSLIKLSTSVTSVTPASTGGWDVLTSASAEPTHYDAVVVATGHYNTPYIPSIPGINNFPGEIFHSRNFRRPEEFTGKKVLLVGASASAVDISVQLKPYVKGELLQVIRSPSDGFFPISEGVKVVPEIKELHQDGSISFVDGQREEGVEVVLFATGYLYTVPFLPKELGLVMNGERLHGVYQQVIYPRDPTLSFIGLSTRVIPFPMEQSQAVWVAAVLSGQVGLPEREAMEKWEQEEEAEKGAGREFHFMGYPADADYLDKLEGFVGEAKGLEPTRWRCWERFVRERVPEIKKAFVIAKKEGRVVRTIEELGFGYEEQKEEKEEKEAVEVRS</sequence>
<evidence type="ECO:0000256" key="4">
    <source>
        <dbReference type="ARBA" id="ARBA00022857"/>
    </source>
</evidence>
<dbReference type="Pfam" id="PF00743">
    <property type="entry name" value="FMO-like"/>
    <property type="match status" value="2"/>
</dbReference>
<dbReference type="InterPro" id="IPR000960">
    <property type="entry name" value="Flavin_mOase"/>
</dbReference>
<evidence type="ECO:0000256" key="2">
    <source>
        <dbReference type="ARBA" id="ARBA00022630"/>
    </source>
</evidence>
<dbReference type="GO" id="GO:0004499">
    <property type="term" value="F:N,N-dimethylaniline monooxygenase activity"/>
    <property type="evidence" value="ECO:0007669"/>
    <property type="project" value="InterPro"/>
</dbReference>
<dbReference type="InterPro" id="IPR020946">
    <property type="entry name" value="Flavin_mOase-like"/>
</dbReference>
<evidence type="ECO:0000313" key="7">
    <source>
        <dbReference type="Proteomes" id="UP000326924"/>
    </source>
</evidence>
<dbReference type="PRINTS" id="PR00370">
    <property type="entry name" value="FMOXYGENASE"/>
</dbReference>
<protein>
    <recommendedName>
        <fullName evidence="8">FAD/NAD(P)-binding domain-containing protein</fullName>
    </recommendedName>
</protein>
<gene>
    <name evidence="6" type="ORF">FN846DRAFT_783598</name>
</gene>
<keyword evidence="5" id="KW-0560">Oxidoreductase</keyword>
<keyword evidence="2" id="KW-0285">Flavoprotein</keyword>
<keyword evidence="4" id="KW-0521">NADP</keyword>
<evidence type="ECO:0000256" key="1">
    <source>
        <dbReference type="ARBA" id="ARBA00009183"/>
    </source>
</evidence>
<dbReference type="SUPFAM" id="SSF51905">
    <property type="entry name" value="FAD/NAD(P)-binding domain"/>
    <property type="match status" value="2"/>
</dbReference>
<proteinExistence type="inferred from homology"/>
<name>A0A5J5EN28_9PEZI</name>
<evidence type="ECO:0000256" key="5">
    <source>
        <dbReference type="ARBA" id="ARBA00023002"/>
    </source>
</evidence>
<dbReference type="GO" id="GO:0050661">
    <property type="term" value="F:NADP binding"/>
    <property type="evidence" value="ECO:0007669"/>
    <property type="project" value="InterPro"/>
</dbReference>
<evidence type="ECO:0000313" key="6">
    <source>
        <dbReference type="EMBL" id="KAA8896770.1"/>
    </source>
</evidence>
<keyword evidence="3" id="KW-0274">FAD</keyword>
<dbReference type="PANTHER" id="PTHR23023">
    <property type="entry name" value="DIMETHYLANILINE MONOOXYGENASE"/>
    <property type="match status" value="1"/>
</dbReference>
<accession>A0A5J5EN28</accession>
<dbReference type="FunCoup" id="A0A5J5EN28">
    <property type="interactions" value="662"/>
</dbReference>
<dbReference type="Proteomes" id="UP000326924">
    <property type="component" value="Unassembled WGS sequence"/>
</dbReference>
<keyword evidence="7" id="KW-1185">Reference proteome</keyword>
<dbReference type="AlphaFoldDB" id="A0A5J5EN28"/>
<dbReference type="InParanoid" id="A0A5J5EN28"/>
<dbReference type="InterPro" id="IPR036188">
    <property type="entry name" value="FAD/NAD-bd_sf"/>
</dbReference>